<dbReference type="InterPro" id="IPR013979">
    <property type="entry name" value="TIF_beta_prop-like"/>
</dbReference>
<reference evidence="12" key="1">
    <citation type="journal article" date="2013" name="Genome Biol. Evol.">
        <title>Punctuated emergences of genetic and phenotypic innovations in eumetazoan, bilaterian, euteleostome, and hominidae ancestors.</title>
        <authorList>
            <person name="Wenger Y."/>
            <person name="Galliot B."/>
        </authorList>
    </citation>
    <scope>NUCLEOTIDE SEQUENCE</scope>
    <source>
        <tissue evidence="12">Whole animals</tissue>
    </source>
</reference>
<evidence type="ECO:0000259" key="10">
    <source>
        <dbReference type="Pfam" id="PF03184"/>
    </source>
</evidence>
<accession>T2M5L0</accession>
<feature type="domain" description="Translation initiation factor beta propellor-like" evidence="11">
    <location>
        <begin position="666"/>
        <end position="857"/>
    </location>
</feature>
<feature type="domain" description="DDE-1" evidence="10">
    <location>
        <begin position="13"/>
        <end position="132"/>
    </location>
</feature>
<feature type="non-terminal residue" evidence="12">
    <location>
        <position position="1"/>
    </location>
</feature>
<dbReference type="GO" id="GO:0003743">
    <property type="term" value="F:translation initiation factor activity"/>
    <property type="evidence" value="ECO:0007669"/>
    <property type="project" value="UniProtKB-KW"/>
</dbReference>
<dbReference type="InterPro" id="IPR004875">
    <property type="entry name" value="DDE_SF_endonuclease_dom"/>
</dbReference>
<comment type="function">
    <text evidence="1">Functions in the early steps of protein synthesis of a small number of specific mRNAs. Acts by directing the binding of methionyl-tRNAi to 40S ribosomal subunits. In contrast to the eIF-2 complex, it binds methionyl-tRNAi to 40S subunits in a codon-dependent manner, whereas the eIF-2 complex binds methionyl-tRNAi to 40S subunits in a GTP-dependent manner.</text>
</comment>
<keyword evidence="4 12" id="KW-0396">Initiation factor</keyword>
<dbReference type="GO" id="GO:0006417">
    <property type="term" value="P:regulation of translation"/>
    <property type="evidence" value="ECO:0007669"/>
    <property type="project" value="UniProtKB-KW"/>
</dbReference>
<dbReference type="GO" id="GO:0000049">
    <property type="term" value="F:tRNA binding"/>
    <property type="evidence" value="ECO:0007669"/>
    <property type="project" value="TreeGrafter"/>
</dbReference>
<proteinExistence type="evidence at transcript level"/>
<dbReference type="EMBL" id="HAAD01001331">
    <property type="protein sequence ID" value="CDG67563.1"/>
    <property type="molecule type" value="mRNA"/>
</dbReference>
<evidence type="ECO:0000256" key="9">
    <source>
        <dbReference type="ARBA" id="ARBA00023054"/>
    </source>
</evidence>
<dbReference type="Pfam" id="PF08662">
    <property type="entry name" value="eIF2A"/>
    <property type="match status" value="1"/>
</dbReference>
<dbReference type="GO" id="GO:0022627">
    <property type="term" value="C:cytosolic small ribosomal subunit"/>
    <property type="evidence" value="ECO:0007669"/>
    <property type="project" value="TreeGrafter"/>
</dbReference>
<dbReference type="OrthoDB" id="2194683at2759"/>
<feature type="non-terminal residue" evidence="12">
    <location>
        <position position="881"/>
    </location>
</feature>
<dbReference type="PANTHER" id="PTHR13227:SF0">
    <property type="entry name" value="EUKARYOTIC TRANSLATION INITIATION FACTOR 2A"/>
    <property type="match status" value="1"/>
</dbReference>
<dbReference type="GO" id="GO:0003729">
    <property type="term" value="F:mRNA binding"/>
    <property type="evidence" value="ECO:0007669"/>
    <property type="project" value="TreeGrafter"/>
</dbReference>
<dbReference type="Pfam" id="PF03184">
    <property type="entry name" value="DDE_1"/>
    <property type="match status" value="1"/>
</dbReference>
<comment type="similarity">
    <text evidence="2">Belongs to the WD repeat EIF2A family.</text>
</comment>
<dbReference type="InterPro" id="IPR011387">
    <property type="entry name" value="TIF2A"/>
</dbReference>
<gene>
    <name evidence="12" type="primary">EIF2A</name>
</gene>
<dbReference type="GO" id="GO:0043022">
    <property type="term" value="F:ribosome binding"/>
    <property type="evidence" value="ECO:0007669"/>
    <property type="project" value="TreeGrafter"/>
</dbReference>
<name>T2M5L0_HYDVU</name>
<evidence type="ECO:0000256" key="6">
    <source>
        <dbReference type="ARBA" id="ARBA00022737"/>
    </source>
</evidence>
<dbReference type="SMR" id="T2M5L0"/>
<evidence type="ECO:0000256" key="2">
    <source>
        <dbReference type="ARBA" id="ARBA00009573"/>
    </source>
</evidence>
<dbReference type="Gene3D" id="2.130.10.10">
    <property type="entry name" value="YVTN repeat-like/Quinoprotein amine dehydrogenase"/>
    <property type="match status" value="1"/>
</dbReference>
<protein>
    <recommendedName>
        <fullName evidence="3">Eukaryotic translation initiation factor 2A</fullName>
    </recommendedName>
</protein>
<dbReference type="FunFam" id="2.130.10.10:FF:000149">
    <property type="entry name" value="Eukaryotic translation initiation factor 2A"/>
    <property type="match status" value="1"/>
</dbReference>
<evidence type="ECO:0000256" key="5">
    <source>
        <dbReference type="ARBA" id="ARBA00022574"/>
    </source>
</evidence>
<keyword evidence="9" id="KW-0175">Coiled coil</keyword>
<keyword evidence="6" id="KW-0677">Repeat</keyword>
<dbReference type="InterPro" id="IPR015943">
    <property type="entry name" value="WD40/YVTN_repeat-like_dom_sf"/>
</dbReference>
<evidence type="ECO:0000313" key="12">
    <source>
        <dbReference type="EMBL" id="CDG67563.1"/>
    </source>
</evidence>
<evidence type="ECO:0000256" key="3">
    <source>
        <dbReference type="ARBA" id="ARBA00013819"/>
    </source>
</evidence>
<evidence type="ECO:0000259" key="11">
    <source>
        <dbReference type="Pfam" id="PF08662"/>
    </source>
</evidence>
<keyword evidence="8" id="KW-0648">Protein biosynthesis</keyword>
<dbReference type="AlphaFoldDB" id="T2M5L0"/>
<sequence length="881" mass="98246">MINGGPPGCVGVANPSGWMNVATFLEWMKNFIQNVKCFALLLLLDNHESHVSTVCLDLAKKNGITMLSFPPHRSHKLQQLDRSVYGPLKRYYNAACDDWIVSNPRTMTIYDIASVVRKAYAQAFTLSNISARFAVAGIEPFNPNIFSDNEFLSSYVTDLPEPITANPFPGVVDPVSASVYAPAFNQSLMSSLSSGSACSEPDDNCSVLPIQPISDPGSQLSSVSNNIYHQASLEKIRPFPKAGSRKSIKGRKRQRTRILTDTVSIEYAVRNDLPSELSTSRDILKYGLYLREIIEKDYRNYTVDQLVKDILPKILLQWKKASSQSVSPVINSERKIKSKVKDLWLLAVKVKNKCGENCGEKHTLIRKTPSIIMKATCLSELIDWSNITEPPLTCNLSTEAVKEFINTPMKVTKWPSHTQSVERCVKMTSESAGHVFGQARRNAYIQGQIASRELMSNNSTRSSQGVTLIQGKNGFTENVVCMEDLTSHARNLVFSSDGKYQAYCDGVNLKVISMDNGEIIFSVPKQKTTEIVFSPNNTYIACWEPFYTSPKNPDGSPNYEIYNIKTGALMRSVIYKNQSGWAPSWTSDEKLNGRCVNNEVQFFSGDDFYTSATKLYLPNVFGFTFSPSPSLPYMVAAHAVGKKGSPSFVRLFEYPKLGDNQAVANKSFFKADKVEMIWNKKGSALLIMVSAEVDTTGSSYYGETSLHFMSTKGESSLVPFDKRGPVYSVDWNPNSTMFCVVFGFMPAKATLFNTKCEPIFDFGTGPRNICKFNLHGNILCLAGFGNLNGAMEMWNVDGRKIISKPQARDTTYFEWCPDGQHFITSTLSPRLRVSNGYKIWHFSGKMIHSVDSKELYQTTWQPYPDGSFPVPKLSGIVVQAE</sequence>
<dbReference type="PANTHER" id="PTHR13227">
    <property type="entry name" value="EUKARYOTIC TRANSLATION INITIATION FACTOR 2A"/>
    <property type="match status" value="1"/>
</dbReference>
<evidence type="ECO:0000256" key="4">
    <source>
        <dbReference type="ARBA" id="ARBA00022540"/>
    </source>
</evidence>
<evidence type="ECO:0000256" key="1">
    <source>
        <dbReference type="ARBA" id="ARBA00003993"/>
    </source>
</evidence>
<dbReference type="SUPFAM" id="SSF82171">
    <property type="entry name" value="DPP6 N-terminal domain-like"/>
    <property type="match status" value="1"/>
</dbReference>
<evidence type="ECO:0000256" key="8">
    <source>
        <dbReference type="ARBA" id="ARBA00022917"/>
    </source>
</evidence>
<keyword evidence="5" id="KW-0853">WD repeat</keyword>
<keyword evidence="7" id="KW-0810">Translation regulation</keyword>
<organism evidence="12">
    <name type="scientific">Hydra vulgaris</name>
    <name type="common">Hydra</name>
    <name type="synonym">Hydra attenuata</name>
    <dbReference type="NCBI Taxonomy" id="6087"/>
    <lineage>
        <taxon>Eukaryota</taxon>
        <taxon>Metazoa</taxon>
        <taxon>Cnidaria</taxon>
        <taxon>Hydrozoa</taxon>
        <taxon>Hydroidolina</taxon>
        <taxon>Anthoathecata</taxon>
        <taxon>Aplanulata</taxon>
        <taxon>Hydridae</taxon>
        <taxon>Hydra</taxon>
    </lineage>
</organism>
<evidence type="ECO:0000256" key="7">
    <source>
        <dbReference type="ARBA" id="ARBA00022845"/>
    </source>
</evidence>